<dbReference type="RefSeq" id="WP_143248644.1">
    <property type="nucleotide sequence ID" value="NZ_NEWD01000038.1"/>
</dbReference>
<protein>
    <submittedName>
        <fullName evidence="2">Uncharacterized protein</fullName>
    </submittedName>
</protein>
<reference evidence="2 3" key="1">
    <citation type="submission" date="2017-05" db="EMBL/GenBank/DDBJ databases">
        <title>Bifidobacterium vansinderenii sp. nov.</title>
        <authorList>
            <person name="Lugli G.A."/>
            <person name="Duranti S."/>
            <person name="Mangifesta M."/>
        </authorList>
    </citation>
    <scope>NUCLEOTIDE SEQUENCE [LARGE SCALE GENOMIC DNA]</scope>
    <source>
        <strain evidence="2 3">Tam10B</strain>
    </source>
</reference>
<dbReference type="OrthoDB" id="3238141at2"/>
<proteinExistence type="predicted"/>
<evidence type="ECO:0000313" key="3">
    <source>
        <dbReference type="Proteomes" id="UP000215433"/>
    </source>
</evidence>
<dbReference type="AlphaFoldDB" id="A0A229VUY4"/>
<dbReference type="Proteomes" id="UP000215433">
    <property type="component" value="Unassembled WGS sequence"/>
</dbReference>
<sequence length="62" mass="6593">MASAMHDTGTVTAETADGPVDISSEFPRLAGLDGHSFDEQIAAYRSVLDQLKAELDGLRVES</sequence>
<name>A0A229VUY4_9BIFI</name>
<evidence type="ECO:0000313" key="2">
    <source>
        <dbReference type="EMBL" id="OXM99432.1"/>
    </source>
</evidence>
<keyword evidence="3" id="KW-1185">Reference proteome</keyword>
<gene>
    <name evidence="2" type="ORF">Tam10B_2179</name>
</gene>
<accession>A0A229VUY4</accession>
<organism evidence="2 3">
    <name type="scientific">Bifidobacterium vansinderenii</name>
    <dbReference type="NCBI Taxonomy" id="1984871"/>
    <lineage>
        <taxon>Bacteria</taxon>
        <taxon>Bacillati</taxon>
        <taxon>Actinomycetota</taxon>
        <taxon>Actinomycetes</taxon>
        <taxon>Bifidobacteriales</taxon>
        <taxon>Bifidobacteriaceae</taxon>
        <taxon>Bifidobacterium</taxon>
    </lineage>
</organism>
<dbReference type="EMBL" id="NEWD01000038">
    <property type="protein sequence ID" value="OXM99432.1"/>
    <property type="molecule type" value="Genomic_DNA"/>
</dbReference>
<evidence type="ECO:0000256" key="1">
    <source>
        <dbReference type="SAM" id="MobiDB-lite"/>
    </source>
</evidence>
<feature type="region of interest" description="Disordered" evidence="1">
    <location>
        <begin position="1"/>
        <end position="22"/>
    </location>
</feature>
<comment type="caution">
    <text evidence="2">The sequence shown here is derived from an EMBL/GenBank/DDBJ whole genome shotgun (WGS) entry which is preliminary data.</text>
</comment>